<gene>
    <name evidence="2" type="ORF">C8A01DRAFT_51066</name>
</gene>
<proteinExistence type="predicted"/>
<dbReference type="PANTHER" id="PTHR43861">
    <property type="entry name" value="TRANS-ACONITATE 2-METHYLTRANSFERASE-RELATED"/>
    <property type="match status" value="1"/>
</dbReference>
<keyword evidence="3" id="KW-1185">Reference proteome</keyword>
<dbReference type="InterPro" id="IPR029063">
    <property type="entry name" value="SAM-dependent_MTases_sf"/>
</dbReference>
<dbReference type="Pfam" id="PF13489">
    <property type="entry name" value="Methyltransf_23"/>
    <property type="match status" value="1"/>
</dbReference>
<dbReference type="Gene3D" id="3.40.50.150">
    <property type="entry name" value="Vaccinia Virus protein VP39"/>
    <property type="match status" value="1"/>
</dbReference>
<dbReference type="PANTHER" id="PTHR43861:SF3">
    <property type="entry name" value="PUTATIVE (AFU_ORTHOLOGUE AFUA_2G14390)-RELATED"/>
    <property type="match status" value="1"/>
</dbReference>
<reference evidence="3" key="1">
    <citation type="journal article" date="2023" name="Mol. Phylogenet. Evol.">
        <title>Genome-scale phylogeny and comparative genomics of the fungal order Sordariales.</title>
        <authorList>
            <person name="Hensen N."/>
            <person name="Bonometti L."/>
            <person name="Westerberg I."/>
            <person name="Brannstrom I.O."/>
            <person name="Guillou S."/>
            <person name="Cros-Aarteil S."/>
            <person name="Calhoun S."/>
            <person name="Haridas S."/>
            <person name="Kuo A."/>
            <person name="Mondo S."/>
            <person name="Pangilinan J."/>
            <person name="Riley R."/>
            <person name="LaButti K."/>
            <person name="Andreopoulos B."/>
            <person name="Lipzen A."/>
            <person name="Chen C."/>
            <person name="Yan M."/>
            <person name="Daum C."/>
            <person name="Ng V."/>
            <person name="Clum A."/>
            <person name="Steindorff A."/>
            <person name="Ohm R.A."/>
            <person name="Martin F."/>
            <person name="Silar P."/>
            <person name="Natvig D.O."/>
            <person name="Lalanne C."/>
            <person name="Gautier V."/>
            <person name="Ament-Velasquez S.L."/>
            <person name="Kruys A."/>
            <person name="Hutchinson M.I."/>
            <person name="Powell A.J."/>
            <person name="Barry K."/>
            <person name="Miller A.N."/>
            <person name="Grigoriev I.V."/>
            <person name="Debuchy R."/>
            <person name="Gladieux P."/>
            <person name="Hiltunen Thoren M."/>
            <person name="Johannesson H."/>
        </authorList>
    </citation>
    <scope>NUCLEOTIDE SEQUENCE [LARGE SCALE GENOMIC DNA]</scope>
    <source>
        <strain evidence="3">CBS 284.82</strain>
    </source>
</reference>
<organism evidence="2 3">
    <name type="scientific">Parachaetomium inaequale</name>
    <dbReference type="NCBI Taxonomy" id="2588326"/>
    <lineage>
        <taxon>Eukaryota</taxon>
        <taxon>Fungi</taxon>
        <taxon>Dikarya</taxon>
        <taxon>Ascomycota</taxon>
        <taxon>Pezizomycotina</taxon>
        <taxon>Sordariomycetes</taxon>
        <taxon>Sordariomycetidae</taxon>
        <taxon>Sordariales</taxon>
        <taxon>Chaetomiaceae</taxon>
        <taxon>Parachaetomium</taxon>
    </lineage>
</organism>
<dbReference type="CDD" id="cd02440">
    <property type="entry name" value="AdoMet_MTases"/>
    <property type="match status" value="1"/>
</dbReference>
<dbReference type="AlphaFoldDB" id="A0AAN6SLH6"/>
<dbReference type="Proteomes" id="UP001303115">
    <property type="component" value="Unassembled WGS sequence"/>
</dbReference>
<sequence>MTTANTTRFNAEALSWDTNPSVQLATALAHKAYLARLPPPPTLSTYNVLDLGCGTGLLSLALAPSVRSVTAVDAAEGMIAALESKLSSSSPDNNTAGTVKNVRAVHALLTDPSDPCLATDPVTGHPQQGRRFDLVVSHLVLHHIPSLLPLFQTIHGCLAPGGRVMVTDFEDFGPDARKFHPEGKMDGVERHGVERGAMRALLEGAGFVDVKVETAFEMAKQVETEPGSGVVGPVVVFPFLICEGRRV</sequence>
<evidence type="ECO:0000313" key="3">
    <source>
        <dbReference type="Proteomes" id="UP001303115"/>
    </source>
</evidence>
<dbReference type="SUPFAM" id="SSF53335">
    <property type="entry name" value="S-adenosyl-L-methionine-dependent methyltransferases"/>
    <property type="match status" value="1"/>
</dbReference>
<evidence type="ECO:0000256" key="1">
    <source>
        <dbReference type="ARBA" id="ARBA00022679"/>
    </source>
</evidence>
<keyword evidence="1" id="KW-0808">Transferase</keyword>
<accession>A0AAN6SLH6</accession>
<evidence type="ECO:0000313" key="2">
    <source>
        <dbReference type="EMBL" id="KAK4032054.1"/>
    </source>
</evidence>
<name>A0AAN6SLH6_9PEZI</name>
<dbReference type="GO" id="GO:0016740">
    <property type="term" value="F:transferase activity"/>
    <property type="evidence" value="ECO:0007669"/>
    <property type="project" value="UniProtKB-KW"/>
</dbReference>
<comment type="caution">
    <text evidence="2">The sequence shown here is derived from an EMBL/GenBank/DDBJ whole genome shotgun (WGS) entry which is preliminary data.</text>
</comment>
<protein>
    <submittedName>
        <fullName evidence="2">Malonyl-O-methyltransferase</fullName>
    </submittedName>
</protein>
<dbReference type="EMBL" id="MU854656">
    <property type="protein sequence ID" value="KAK4032054.1"/>
    <property type="molecule type" value="Genomic_DNA"/>
</dbReference>